<evidence type="ECO:0000313" key="3">
    <source>
        <dbReference type="Proteomes" id="UP000431744"/>
    </source>
</evidence>
<protein>
    <recommendedName>
        <fullName evidence="1">Double-GTPase 2 domain-containing protein</fullName>
    </recommendedName>
</protein>
<gene>
    <name evidence="2" type="ORF">F8O04_08890</name>
</gene>
<proteinExistence type="predicted"/>
<feature type="domain" description="Double-GTPase 2" evidence="1">
    <location>
        <begin position="96"/>
        <end position="292"/>
    </location>
</feature>
<comment type="caution">
    <text evidence="2">The sequence shown here is derived from an EMBL/GenBank/DDBJ whole genome shotgun (WGS) entry which is preliminary data.</text>
</comment>
<evidence type="ECO:0000313" key="2">
    <source>
        <dbReference type="EMBL" id="KAB1650289.1"/>
    </source>
</evidence>
<sequence length="388" mass="42094">MSKCPNCFQLLPTMQYAWVCENPRCTKYPDQAASRYSPTPVKRGKVLVATAPPGDPTWRPPIAGDCPSCAEPLSEACPHCHWGLIEGWRGGHTVCVAMNGARATGKSVFIAVLIKQLQRMALQWHTVVGFADARTRDTYERVYETPLFAERGLMGPTPAAITDNAYQGAPLVFDLGMIGGQRRFLAIRDIAGEEMERPPAEAGHLQFLAHANAIFFMFDPLAVANIREKLVDLIPAQLRVGGDPLTVLGNLQRLVGRRSPQVAVVLSKFDALHALRNVDDVQWSGIMSNAGAAFLRDPSEDTGAYAATDGLLLNEEVKSLLYKLGGGGVVLAMENPQSGVPIQHQFFAVSALGESPDGQRLNPHGIAPFRCLDPLKWVLHTNGVIPAT</sequence>
<dbReference type="OrthoDB" id="143162at2"/>
<dbReference type="EMBL" id="WBJY01000001">
    <property type="protein sequence ID" value="KAB1650289.1"/>
    <property type="molecule type" value="Genomic_DNA"/>
</dbReference>
<keyword evidence="3" id="KW-1185">Reference proteome</keyword>
<dbReference type="AlphaFoldDB" id="A0A6H9WH48"/>
<dbReference type="InterPro" id="IPR045528">
    <property type="entry name" value="DO-GTPase2"/>
</dbReference>
<dbReference type="Pfam" id="PF19993">
    <property type="entry name" value="DO-GTPase2"/>
    <property type="match status" value="1"/>
</dbReference>
<evidence type="ECO:0000259" key="1">
    <source>
        <dbReference type="Pfam" id="PF19993"/>
    </source>
</evidence>
<name>A0A6H9WH48_9MICO</name>
<reference evidence="2 3" key="1">
    <citation type="submission" date="2019-09" db="EMBL/GenBank/DDBJ databases">
        <title>Phylogeny of genus Pseudoclavibacter and closely related genus.</title>
        <authorList>
            <person name="Li Y."/>
        </authorList>
    </citation>
    <scope>NUCLEOTIDE SEQUENCE [LARGE SCALE GENOMIC DNA]</scope>
    <source>
        <strain evidence="2 3">EGI 60007</strain>
    </source>
</reference>
<dbReference type="RefSeq" id="WP_158028873.1">
    <property type="nucleotide sequence ID" value="NZ_BMHG01000001.1"/>
</dbReference>
<dbReference type="Proteomes" id="UP000431744">
    <property type="component" value="Unassembled WGS sequence"/>
</dbReference>
<organism evidence="2 3">
    <name type="scientific">Pseudoclavibacter endophyticus</name>
    <dbReference type="NCBI Taxonomy" id="1778590"/>
    <lineage>
        <taxon>Bacteria</taxon>
        <taxon>Bacillati</taxon>
        <taxon>Actinomycetota</taxon>
        <taxon>Actinomycetes</taxon>
        <taxon>Micrococcales</taxon>
        <taxon>Microbacteriaceae</taxon>
        <taxon>Pseudoclavibacter</taxon>
    </lineage>
</organism>
<accession>A0A6H9WH48</accession>